<evidence type="ECO:0000256" key="1">
    <source>
        <dbReference type="ARBA" id="ARBA00000681"/>
    </source>
</evidence>
<dbReference type="AlphaFoldDB" id="A6WB34"/>
<proteinExistence type="inferred from homology"/>
<evidence type="ECO:0000256" key="9">
    <source>
        <dbReference type="ARBA" id="ARBA00023326"/>
    </source>
</evidence>
<dbReference type="eggNOG" id="COG3693">
    <property type="taxonomic scope" value="Bacteria"/>
</dbReference>
<dbReference type="Gene3D" id="3.20.20.80">
    <property type="entry name" value="Glycosidases"/>
    <property type="match status" value="1"/>
</dbReference>
<evidence type="ECO:0000256" key="6">
    <source>
        <dbReference type="ARBA" id="ARBA00022801"/>
    </source>
</evidence>
<keyword evidence="4" id="KW-0858">Xylan degradation</keyword>
<keyword evidence="5 11" id="KW-0732">Signal</keyword>
<dbReference type="PANTHER" id="PTHR31490:SF88">
    <property type="entry name" value="BETA-XYLANASE"/>
    <property type="match status" value="1"/>
</dbReference>
<dbReference type="InterPro" id="IPR017853">
    <property type="entry name" value="GH"/>
</dbReference>
<accession>A6WB34</accession>
<evidence type="ECO:0000256" key="8">
    <source>
        <dbReference type="ARBA" id="ARBA00023295"/>
    </source>
</evidence>
<evidence type="ECO:0000256" key="7">
    <source>
        <dbReference type="ARBA" id="ARBA00023277"/>
    </source>
</evidence>
<dbReference type="RefSeq" id="WP_012087751.1">
    <property type="nucleotide sequence ID" value="NC_009664.2"/>
</dbReference>
<dbReference type="STRING" id="266940.Krad_2548"/>
<comment type="catalytic activity">
    <reaction evidence="1">
        <text>Endohydrolysis of (1-&gt;4)-beta-D-xylosidic linkages in xylans.</text>
        <dbReference type="EC" id="3.2.1.8"/>
    </reaction>
</comment>
<feature type="chain" id="PRO_5002702471" description="endo-1,4-beta-xylanase" evidence="11">
    <location>
        <begin position="30"/>
        <end position="465"/>
    </location>
</feature>
<keyword evidence="9" id="KW-0624">Polysaccharide degradation</keyword>
<dbReference type="PROSITE" id="PS51760">
    <property type="entry name" value="GH10_2"/>
    <property type="match status" value="1"/>
</dbReference>
<dbReference type="SMART" id="SM00633">
    <property type="entry name" value="Glyco_10"/>
    <property type="match status" value="1"/>
</dbReference>
<dbReference type="OrthoDB" id="9815836at2"/>
<dbReference type="PANTHER" id="PTHR31490">
    <property type="entry name" value="GLYCOSYL HYDROLASE"/>
    <property type="match status" value="1"/>
</dbReference>
<dbReference type="KEGG" id="kra:Krad_2548"/>
<dbReference type="GO" id="GO:0031176">
    <property type="term" value="F:endo-1,4-beta-xylanase activity"/>
    <property type="evidence" value="ECO:0007669"/>
    <property type="project" value="UniProtKB-EC"/>
</dbReference>
<sequence length="465" mass="50460">MKKHRSVAMLAAVGLGLTLSAGLTQNATAAPSGAQPAHPRSSDDPNSLREVAESAGVLIGSGAIKSMTTTSDGRPSNYLAEPQFREVLAEEFNSLSPENDLEWTFVQPQEGVYDFEGLDRLVAFAQENDMEVKGHGLISACCNPDYLVAKIGDPVAFRAAMVEHFTTVMQRYAGKMDRWDVVSEALTTYGGEGLQHTDFYQALGPEYVAEAFRIAHAADPNAKLFLNENLVEAFPQKRQELYELVSGLVADGVPIHGVALQMHQTLQGPQPGVITEMANAYHALGLEVSIAELDVHTLDSAAQAQIYHDVVAEALNSGITEISFWGFTDKHLYTWLPGAKPLIFDEQYQPKAAYFAVLDALQDFEARPAVALQGVQADLDRYIAAGEARGPLAQQLTNVLRQAERHEAADRDAEAVSALQRALSRLENVKRTDRVSATAHDSLTRGINEVTALLARPEVQAQPAA</sequence>
<keyword evidence="7" id="KW-0119">Carbohydrate metabolism</keyword>
<evidence type="ECO:0000256" key="3">
    <source>
        <dbReference type="ARBA" id="ARBA00012590"/>
    </source>
</evidence>
<evidence type="ECO:0000259" key="12">
    <source>
        <dbReference type="PROSITE" id="PS51760"/>
    </source>
</evidence>
<dbReference type="InterPro" id="IPR054470">
    <property type="entry name" value="FIMAH_dom"/>
</dbReference>
<reference evidence="14" key="1">
    <citation type="journal article" date="2008" name="PLoS ONE">
        <title>Survival in nuclear waste, extreme resistance, and potential applications gleaned from the genome sequence of Kineococcus radiotolerans SRS30216.</title>
        <authorList>
            <person name="Bagwell C.E."/>
            <person name="Bhat S."/>
            <person name="Hawkins G.M."/>
            <person name="Smith B.W."/>
            <person name="Biswas T."/>
            <person name="Hoover T.R."/>
            <person name="Saunders E."/>
            <person name="Han C.S."/>
            <person name="Tsodikov O.V."/>
            <person name="Shimkets L.J."/>
        </authorList>
    </citation>
    <scope>NUCLEOTIDE SEQUENCE [LARGE SCALE GENOMIC DNA]</scope>
    <source>
        <strain evidence="14">ATCC BAA-149 / DSM 14245 / SRS30216</strain>
    </source>
</reference>
<protein>
    <recommendedName>
        <fullName evidence="3">endo-1,4-beta-xylanase</fullName>
        <ecNumber evidence="3">3.2.1.8</ecNumber>
    </recommendedName>
</protein>
<evidence type="ECO:0000256" key="10">
    <source>
        <dbReference type="SAM" id="MobiDB-lite"/>
    </source>
</evidence>
<dbReference type="InterPro" id="IPR044846">
    <property type="entry name" value="GH10"/>
</dbReference>
<keyword evidence="6 13" id="KW-0378">Hydrolase</keyword>
<evidence type="ECO:0000256" key="11">
    <source>
        <dbReference type="SAM" id="SignalP"/>
    </source>
</evidence>
<evidence type="ECO:0000256" key="4">
    <source>
        <dbReference type="ARBA" id="ARBA00022651"/>
    </source>
</evidence>
<keyword evidence="14" id="KW-1185">Reference proteome</keyword>
<dbReference type="HOGENOM" id="CLU_020161_4_0_11"/>
<evidence type="ECO:0000313" key="13">
    <source>
        <dbReference type="EMBL" id="ABS04023.1"/>
    </source>
</evidence>
<feature type="region of interest" description="Disordered" evidence="10">
    <location>
        <begin position="27"/>
        <end position="48"/>
    </location>
</feature>
<dbReference type="Proteomes" id="UP000001116">
    <property type="component" value="Chromosome"/>
</dbReference>
<evidence type="ECO:0000256" key="2">
    <source>
        <dbReference type="ARBA" id="ARBA00007495"/>
    </source>
</evidence>
<dbReference type="EMBL" id="CP000750">
    <property type="protein sequence ID" value="ABS04023.1"/>
    <property type="molecule type" value="Genomic_DNA"/>
</dbReference>
<dbReference type="EC" id="3.2.1.8" evidence="3"/>
<evidence type="ECO:0000256" key="5">
    <source>
        <dbReference type="ARBA" id="ARBA00022729"/>
    </source>
</evidence>
<evidence type="ECO:0000313" key="14">
    <source>
        <dbReference type="Proteomes" id="UP000001116"/>
    </source>
</evidence>
<comment type="similarity">
    <text evidence="2">Belongs to the glycosyl hydrolase 10 (cellulase F) family.</text>
</comment>
<dbReference type="Pfam" id="PF00331">
    <property type="entry name" value="Glyco_hydro_10"/>
    <property type="match status" value="1"/>
</dbReference>
<feature type="signal peptide" evidence="11">
    <location>
        <begin position="1"/>
        <end position="29"/>
    </location>
</feature>
<dbReference type="CAZy" id="GH10">
    <property type="family name" value="Glycoside Hydrolase Family 10"/>
</dbReference>
<feature type="domain" description="GH10" evidence="12">
    <location>
        <begin position="73"/>
        <end position="360"/>
    </location>
</feature>
<keyword evidence="8 13" id="KW-0326">Glycosidase</keyword>
<dbReference type="SUPFAM" id="SSF51445">
    <property type="entry name" value="(Trans)glycosidases"/>
    <property type="match status" value="1"/>
</dbReference>
<name>A6WB34_KINRD</name>
<organism evidence="13 14">
    <name type="scientific">Kineococcus radiotolerans (strain ATCC BAA-149 / DSM 14245 / SRS30216)</name>
    <dbReference type="NCBI Taxonomy" id="266940"/>
    <lineage>
        <taxon>Bacteria</taxon>
        <taxon>Bacillati</taxon>
        <taxon>Actinomycetota</taxon>
        <taxon>Actinomycetes</taxon>
        <taxon>Kineosporiales</taxon>
        <taxon>Kineosporiaceae</taxon>
        <taxon>Kineococcus</taxon>
    </lineage>
</organism>
<gene>
    <name evidence="13" type="ordered locus">Krad_2548</name>
</gene>
<dbReference type="InterPro" id="IPR001000">
    <property type="entry name" value="GH10_dom"/>
</dbReference>
<dbReference type="GO" id="GO:0045493">
    <property type="term" value="P:xylan catabolic process"/>
    <property type="evidence" value="ECO:0007669"/>
    <property type="project" value="UniProtKB-KW"/>
</dbReference>
<dbReference type="Pfam" id="PF22888">
    <property type="entry name" value="FIMAH"/>
    <property type="match status" value="1"/>
</dbReference>